<dbReference type="FunFam" id="1.10.420.10:FF:000001">
    <property type="entry name" value="Peroxidase"/>
    <property type="match status" value="1"/>
</dbReference>
<reference evidence="23" key="3">
    <citation type="submission" date="2020-12" db="UniProtKB">
        <authorList>
            <consortium name="EnsemblPlants"/>
        </authorList>
    </citation>
    <scope>IDENTIFICATION</scope>
</reference>
<feature type="binding site" evidence="16">
    <location>
        <position position="255"/>
    </location>
    <ligand>
        <name>Ca(2+)</name>
        <dbReference type="ChEBI" id="CHEBI:29108"/>
        <label>2</label>
    </ligand>
</feature>
<dbReference type="GO" id="GO:0006950">
    <property type="term" value="P:response to stress"/>
    <property type="evidence" value="ECO:0000318"/>
    <property type="project" value="GO_Central"/>
</dbReference>
<dbReference type="OrthoDB" id="2113341at2759"/>
<evidence type="ECO:0000256" key="13">
    <source>
        <dbReference type="ARBA" id="ARBA00023180"/>
    </source>
</evidence>
<protein>
    <recommendedName>
        <fullName evidence="19">Peroxidase</fullName>
        <ecNumber evidence="19">1.11.1.7</ecNumber>
    </recommendedName>
</protein>
<keyword evidence="9 16" id="KW-0106">Calcium</keyword>
<dbReference type="InterPro" id="IPR019794">
    <property type="entry name" value="Peroxidases_AS"/>
</dbReference>
<keyword evidence="6 19" id="KW-0349">Heme</keyword>
<feature type="chain" id="PRO_5043158138" description="Peroxidase" evidence="20">
    <location>
        <begin position="38"/>
        <end position="333"/>
    </location>
</feature>
<dbReference type="KEGG" id="ppp:112290333"/>
<feature type="binding site" evidence="16">
    <location>
        <position position="81"/>
    </location>
    <ligand>
        <name>Ca(2+)</name>
        <dbReference type="ChEBI" id="CHEBI:29108"/>
        <label>1</label>
    </ligand>
</feature>
<dbReference type="Gene3D" id="1.10.520.10">
    <property type="match status" value="1"/>
</dbReference>
<keyword evidence="24" id="KW-1185">Reference proteome</keyword>
<evidence type="ECO:0000313" key="24">
    <source>
        <dbReference type="Proteomes" id="UP000006727"/>
    </source>
</evidence>
<comment type="cofactor">
    <cofactor evidence="16 19">
        <name>heme b</name>
        <dbReference type="ChEBI" id="CHEBI:60344"/>
    </cofactor>
    <text evidence="16 19">Binds 1 heme b (iron(II)-protoporphyrin IX) group per subunit.</text>
</comment>
<feature type="disulfide bond" evidence="18">
    <location>
        <begin position="131"/>
        <end position="329"/>
    </location>
</feature>
<dbReference type="OMA" id="EAIIWES"/>
<feature type="domain" description="Plant heme peroxidase family profile" evidence="21">
    <location>
        <begin position="39"/>
        <end position="333"/>
    </location>
</feature>
<feature type="active site" description="Proton acceptor" evidence="14">
    <location>
        <position position="80"/>
    </location>
</feature>
<dbReference type="PRINTS" id="PR00461">
    <property type="entry name" value="PLPEROXIDASE"/>
</dbReference>
<dbReference type="AlphaFoldDB" id="A0A2K1JN28"/>
<keyword evidence="4 19" id="KW-0964">Secreted</keyword>
<feature type="binding site" evidence="15">
    <location>
        <position position="173"/>
    </location>
    <ligand>
        <name>substrate</name>
    </ligand>
</feature>
<evidence type="ECO:0000256" key="12">
    <source>
        <dbReference type="ARBA" id="ARBA00023157"/>
    </source>
</evidence>
<evidence type="ECO:0000256" key="7">
    <source>
        <dbReference type="ARBA" id="ARBA00022723"/>
    </source>
</evidence>
<evidence type="ECO:0000256" key="2">
    <source>
        <dbReference type="ARBA" id="ARBA00002322"/>
    </source>
</evidence>
<feature type="binding site" description="axial binding residue" evidence="16">
    <location>
        <position position="203"/>
    </location>
    <ligand>
        <name>heme b</name>
        <dbReference type="ChEBI" id="CHEBI:60344"/>
    </ligand>
    <ligandPart>
        <name>Fe</name>
        <dbReference type="ChEBI" id="CHEBI:18248"/>
    </ligandPart>
</feature>
<dbReference type="InterPro" id="IPR010255">
    <property type="entry name" value="Haem_peroxidase_sf"/>
</dbReference>
<dbReference type="Gene3D" id="1.10.420.10">
    <property type="entry name" value="Peroxidase, domain 2"/>
    <property type="match status" value="1"/>
</dbReference>
<evidence type="ECO:0000313" key="22">
    <source>
        <dbReference type="EMBL" id="PNR42938.1"/>
    </source>
</evidence>
<evidence type="ECO:0000256" key="6">
    <source>
        <dbReference type="ARBA" id="ARBA00022617"/>
    </source>
</evidence>
<dbReference type="GO" id="GO:0140825">
    <property type="term" value="F:lactoperoxidase activity"/>
    <property type="evidence" value="ECO:0007669"/>
    <property type="project" value="UniProtKB-EC"/>
</dbReference>
<dbReference type="Proteomes" id="UP000006727">
    <property type="component" value="Chromosome 13"/>
</dbReference>
<feature type="binding site" evidence="16">
    <location>
        <position position="90"/>
    </location>
    <ligand>
        <name>Ca(2+)</name>
        <dbReference type="ChEBI" id="CHEBI:29108"/>
        <label>1</label>
    </ligand>
</feature>
<dbReference type="CDD" id="cd00693">
    <property type="entry name" value="secretory_peroxidase"/>
    <property type="match status" value="1"/>
</dbReference>
<dbReference type="RefSeq" id="XP_024392259.1">
    <property type="nucleotide sequence ID" value="XM_024536491.2"/>
</dbReference>
<evidence type="ECO:0000256" key="5">
    <source>
        <dbReference type="ARBA" id="ARBA00022559"/>
    </source>
</evidence>
<evidence type="ECO:0000256" key="15">
    <source>
        <dbReference type="PIRSR" id="PIRSR600823-2"/>
    </source>
</evidence>
<evidence type="ECO:0000256" key="19">
    <source>
        <dbReference type="RuleBase" id="RU362060"/>
    </source>
</evidence>
<feature type="disulfide bond" evidence="18">
    <location>
        <begin position="210"/>
        <end position="243"/>
    </location>
</feature>
<comment type="subcellular location">
    <subcellularLocation>
        <location evidence="3 19">Secreted</location>
    </subcellularLocation>
</comment>
<keyword evidence="12 18" id="KW-1015">Disulfide bond</keyword>
<organism evidence="22">
    <name type="scientific">Physcomitrium patens</name>
    <name type="common">Spreading-leaved earth moss</name>
    <name type="synonym">Physcomitrella patens</name>
    <dbReference type="NCBI Taxonomy" id="3218"/>
    <lineage>
        <taxon>Eukaryota</taxon>
        <taxon>Viridiplantae</taxon>
        <taxon>Streptophyta</taxon>
        <taxon>Embryophyta</taxon>
        <taxon>Bryophyta</taxon>
        <taxon>Bryophytina</taxon>
        <taxon>Bryopsida</taxon>
        <taxon>Funariidae</taxon>
        <taxon>Funariales</taxon>
        <taxon>Funariaceae</taxon>
        <taxon>Physcomitrium</taxon>
    </lineage>
</organism>
<sequence length="333" mass="35579">MSEVNPSKRMPNHRRGLATALLTIAFVFVCLSSQAEAQGLTVGFYENSCPTVEAIIWESMRNSYNQDPTVAPGVLRLSFHDCFVRGCDASVLLDGEEAEKTAAINVNLHGFEAIDAAKAAVEAACPNTVSCADILQFAARDSVTLTGGEGWDVSGGRRDSLVSSYVDPPLGLPLQTDTVSELLANFAEKNLNAAHMVALSGGHSIGIAHCQYVTDRLYDYPSSDTGSDPTLPSDMQATLKTECPNAAATPELNVDEVTPDTFDSQYFNNIVKGRGLLASDQRLMDDKATSDAVLANNGPDFGGNFGRAMVVMARYNVLTGNAGQIRTNCRQVN</sequence>
<evidence type="ECO:0000256" key="18">
    <source>
        <dbReference type="PIRSR" id="PIRSR600823-5"/>
    </source>
</evidence>
<gene>
    <name evidence="23" type="primary">LOC112290333</name>
    <name evidence="22" type="ORF">PHYPA_017770</name>
</gene>
<keyword evidence="10 19" id="KW-0560">Oxidoreductase</keyword>
<dbReference type="PRINTS" id="PR00458">
    <property type="entry name" value="PEROXIDASE"/>
</dbReference>
<evidence type="ECO:0000256" key="3">
    <source>
        <dbReference type="ARBA" id="ARBA00004613"/>
    </source>
</evidence>
<reference evidence="22 24" key="2">
    <citation type="journal article" date="2018" name="Plant J.">
        <title>The Physcomitrella patens chromosome-scale assembly reveals moss genome structure and evolution.</title>
        <authorList>
            <person name="Lang D."/>
            <person name="Ullrich K.K."/>
            <person name="Murat F."/>
            <person name="Fuchs J."/>
            <person name="Jenkins J."/>
            <person name="Haas F.B."/>
            <person name="Piednoel M."/>
            <person name="Gundlach H."/>
            <person name="Van Bel M."/>
            <person name="Meyberg R."/>
            <person name="Vives C."/>
            <person name="Morata J."/>
            <person name="Symeonidi A."/>
            <person name="Hiss M."/>
            <person name="Muchero W."/>
            <person name="Kamisugi Y."/>
            <person name="Saleh O."/>
            <person name="Blanc G."/>
            <person name="Decker E.L."/>
            <person name="van Gessel N."/>
            <person name="Grimwood J."/>
            <person name="Hayes R.D."/>
            <person name="Graham S.W."/>
            <person name="Gunter L.E."/>
            <person name="McDaniel S.F."/>
            <person name="Hoernstein S.N.W."/>
            <person name="Larsson A."/>
            <person name="Li F.W."/>
            <person name="Perroud P.F."/>
            <person name="Phillips J."/>
            <person name="Ranjan P."/>
            <person name="Rokshar D.S."/>
            <person name="Rothfels C.J."/>
            <person name="Schneider L."/>
            <person name="Shu S."/>
            <person name="Stevenson D.W."/>
            <person name="Thummler F."/>
            <person name="Tillich M."/>
            <person name="Villarreal Aguilar J.C."/>
            <person name="Widiez T."/>
            <person name="Wong G.K."/>
            <person name="Wymore A."/>
            <person name="Zhang Y."/>
            <person name="Zimmer A.D."/>
            <person name="Quatrano R.S."/>
            <person name="Mayer K.F.X."/>
            <person name="Goodstein D."/>
            <person name="Casacuberta J.M."/>
            <person name="Vandepoele K."/>
            <person name="Reski R."/>
            <person name="Cuming A.C."/>
            <person name="Tuskan G.A."/>
            <person name="Maumus F."/>
            <person name="Salse J."/>
            <person name="Schmutz J."/>
            <person name="Rensing S.A."/>
        </authorList>
    </citation>
    <scope>NUCLEOTIDE SEQUENCE [LARGE SCALE GENOMIC DNA]</scope>
    <source>
        <strain evidence="23 24">cv. Gransden 2004</strain>
    </source>
</reference>
<dbReference type="InterPro" id="IPR033905">
    <property type="entry name" value="Secretory_peroxidase"/>
</dbReference>
<dbReference type="GO" id="GO:0005576">
    <property type="term" value="C:extracellular region"/>
    <property type="evidence" value="ECO:0007669"/>
    <property type="project" value="UniProtKB-SubCell"/>
</dbReference>
<evidence type="ECO:0000256" key="4">
    <source>
        <dbReference type="ARBA" id="ARBA00022525"/>
    </source>
</evidence>
<dbReference type="GO" id="GO:0046872">
    <property type="term" value="F:metal ion binding"/>
    <property type="evidence" value="ECO:0007669"/>
    <property type="project" value="UniProtKB-UniRule"/>
</dbReference>
<feature type="signal peptide" evidence="20">
    <location>
        <begin position="1"/>
        <end position="37"/>
    </location>
</feature>
<dbReference type="GO" id="GO:0006979">
    <property type="term" value="P:response to oxidative stress"/>
    <property type="evidence" value="ECO:0007669"/>
    <property type="project" value="UniProtKB-UniRule"/>
</dbReference>
<feature type="disulfide bond" evidence="18">
    <location>
        <begin position="82"/>
        <end position="87"/>
    </location>
</feature>
<dbReference type="PaxDb" id="3218-PP1S37_275V6.1"/>
<dbReference type="Gramene" id="Pp3c13_23840V3.1">
    <property type="protein sequence ID" value="Pp3c13_23840V3.1"/>
    <property type="gene ID" value="Pp3c13_23840"/>
</dbReference>
<keyword evidence="19" id="KW-0376">Hydrogen peroxide</keyword>
<accession>A0A2K1JN28</accession>
<evidence type="ECO:0000259" key="21">
    <source>
        <dbReference type="PROSITE" id="PS50873"/>
    </source>
</evidence>
<dbReference type="EnsemblPlants" id="Pp3c13_23840V3.2">
    <property type="protein sequence ID" value="Pp3c13_23840V3.2"/>
    <property type="gene ID" value="Pp3c13_23840"/>
</dbReference>
<evidence type="ECO:0000256" key="10">
    <source>
        <dbReference type="ARBA" id="ARBA00023002"/>
    </source>
</evidence>
<dbReference type="STRING" id="3218.A0A2K1JN28"/>
<dbReference type="GO" id="GO:0020037">
    <property type="term" value="F:heme binding"/>
    <property type="evidence" value="ECO:0007669"/>
    <property type="project" value="UniProtKB-UniRule"/>
</dbReference>
<comment type="cofactor">
    <cofactor evidence="16 19">
        <name>Ca(2+)</name>
        <dbReference type="ChEBI" id="CHEBI:29108"/>
    </cofactor>
    <text evidence="16 19">Binds 2 calcium ions per subunit.</text>
</comment>
<name>A0A2K1JN28_PHYPA</name>
<keyword evidence="13" id="KW-0325">Glycoprotein</keyword>
<reference evidence="22 24" key="1">
    <citation type="journal article" date="2008" name="Science">
        <title>The Physcomitrella genome reveals evolutionary insights into the conquest of land by plants.</title>
        <authorList>
            <person name="Rensing S."/>
            <person name="Lang D."/>
            <person name="Zimmer A."/>
            <person name="Terry A."/>
            <person name="Salamov A."/>
            <person name="Shapiro H."/>
            <person name="Nishiyama T."/>
            <person name="Perroud P.-F."/>
            <person name="Lindquist E."/>
            <person name="Kamisugi Y."/>
            <person name="Tanahashi T."/>
            <person name="Sakakibara K."/>
            <person name="Fujita T."/>
            <person name="Oishi K."/>
            <person name="Shin-I T."/>
            <person name="Kuroki Y."/>
            <person name="Toyoda A."/>
            <person name="Suzuki Y."/>
            <person name="Hashimoto A."/>
            <person name="Yamaguchi K."/>
            <person name="Sugano A."/>
            <person name="Kohara Y."/>
            <person name="Fujiyama A."/>
            <person name="Anterola A."/>
            <person name="Aoki S."/>
            <person name="Ashton N."/>
            <person name="Barbazuk W.B."/>
            <person name="Barker E."/>
            <person name="Bennetzen J."/>
            <person name="Bezanilla M."/>
            <person name="Blankenship R."/>
            <person name="Cho S.H."/>
            <person name="Dutcher S."/>
            <person name="Estelle M."/>
            <person name="Fawcett J.A."/>
            <person name="Gundlach H."/>
            <person name="Hanada K."/>
            <person name="Heyl A."/>
            <person name="Hicks K.A."/>
            <person name="Hugh J."/>
            <person name="Lohr M."/>
            <person name="Mayer K."/>
            <person name="Melkozernov A."/>
            <person name="Murata T."/>
            <person name="Nelson D."/>
            <person name="Pils B."/>
            <person name="Prigge M."/>
            <person name="Reiss B."/>
            <person name="Renner T."/>
            <person name="Rombauts S."/>
            <person name="Rushton P."/>
            <person name="Sanderfoot A."/>
            <person name="Schween G."/>
            <person name="Shiu S.-H."/>
            <person name="Stueber K."/>
            <person name="Theodoulou F.L."/>
            <person name="Tu H."/>
            <person name="Van de Peer Y."/>
            <person name="Verrier P.J."/>
            <person name="Waters E."/>
            <person name="Wood A."/>
            <person name="Yang L."/>
            <person name="Cove D."/>
            <person name="Cuming A."/>
            <person name="Hasebe M."/>
            <person name="Lucas S."/>
            <person name="Mishler D.B."/>
            <person name="Reski R."/>
            <person name="Grigoriev I."/>
            <person name="Quatrano R.S."/>
            <person name="Boore J.L."/>
        </authorList>
    </citation>
    <scope>NUCLEOTIDE SEQUENCE [LARGE SCALE GENOMIC DNA]</scope>
    <source>
        <strain evidence="23 24">cv. Gransden 2004</strain>
    </source>
</reference>
<keyword evidence="7 16" id="KW-0479">Metal-binding</keyword>
<comment type="function">
    <text evidence="2">Removal of H(2)O(2), oxidation of toxic reductants, biosynthesis and degradation of lignin, suberization, auxin catabolism, response to environmental stresses such as wounding, pathogen attack and oxidative stress. These functions might be dependent on each isozyme/isoform in each plant tissue.</text>
</comment>
<evidence type="ECO:0000313" key="23">
    <source>
        <dbReference type="EnsemblPlants" id="Pp3c13_23840V3.1"/>
    </source>
</evidence>
<dbReference type="EC" id="1.11.1.7" evidence="19"/>
<evidence type="ECO:0000256" key="17">
    <source>
        <dbReference type="PIRSR" id="PIRSR600823-4"/>
    </source>
</evidence>
<evidence type="ECO:0000256" key="20">
    <source>
        <dbReference type="SAM" id="SignalP"/>
    </source>
</evidence>
<comment type="catalytic activity">
    <reaction evidence="1 19">
        <text>2 a phenolic donor + H2O2 = 2 a phenolic radical donor + 2 H2O</text>
        <dbReference type="Rhea" id="RHEA:56136"/>
        <dbReference type="ChEBI" id="CHEBI:15377"/>
        <dbReference type="ChEBI" id="CHEBI:16240"/>
        <dbReference type="ChEBI" id="CHEBI:139520"/>
        <dbReference type="ChEBI" id="CHEBI:139521"/>
        <dbReference type="EC" id="1.11.1.7"/>
    </reaction>
</comment>
<feature type="disulfide bond" evidence="18">
    <location>
        <begin position="49"/>
        <end position="125"/>
    </location>
</feature>
<evidence type="ECO:0000256" key="9">
    <source>
        <dbReference type="ARBA" id="ARBA00022837"/>
    </source>
</evidence>
<dbReference type="Gramene" id="Pp3c13_23840V3.2">
    <property type="protein sequence ID" value="Pp3c13_23840V3.2"/>
    <property type="gene ID" value="Pp3c13_23840"/>
</dbReference>
<dbReference type="InterPro" id="IPR000823">
    <property type="entry name" value="Peroxidase_pln"/>
</dbReference>
<dbReference type="EnsemblPlants" id="Pp3c13_23840V3.1">
    <property type="protein sequence ID" value="Pp3c13_23840V3.1"/>
    <property type="gene ID" value="Pp3c13_23840"/>
</dbReference>
<feature type="site" description="Transition state stabilizer" evidence="17">
    <location>
        <position position="76"/>
    </location>
</feature>
<keyword evidence="8 20" id="KW-0732">Signal</keyword>
<feature type="binding site" evidence="16">
    <location>
        <position position="263"/>
    </location>
    <ligand>
        <name>Ca(2+)</name>
        <dbReference type="ChEBI" id="CHEBI:29108"/>
        <label>2</label>
    </ligand>
</feature>
<proteinExistence type="inferred from homology"/>
<evidence type="ECO:0000256" key="16">
    <source>
        <dbReference type="PIRSR" id="PIRSR600823-3"/>
    </source>
</evidence>
<dbReference type="GO" id="GO:0004601">
    <property type="term" value="F:peroxidase activity"/>
    <property type="evidence" value="ECO:0000318"/>
    <property type="project" value="GO_Central"/>
</dbReference>
<dbReference type="EMBL" id="ABEU02000013">
    <property type="protein sequence ID" value="PNR42938.1"/>
    <property type="molecule type" value="Genomic_DNA"/>
</dbReference>
<dbReference type="SUPFAM" id="SSF48113">
    <property type="entry name" value="Heme-dependent peroxidases"/>
    <property type="match status" value="1"/>
</dbReference>
<dbReference type="FunFam" id="1.10.520.10:FF:000006">
    <property type="entry name" value="Peroxidase"/>
    <property type="match status" value="1"/>
</dbReference>
<dbReference type="PROSITE" id="PS00436">
    <property type="entry name" value="PEROXIDASE_2"/>
    <property type="match status" value="1"/>
</dbReference>
<dbReference type="InterPro" id="IPR002016">
    <property type="entry name" value="Haem_peroxidase"/>
</dbReference>
<comment type="similarity">
    <text evidence="19">Belongs to the peroxidase family. Classical plant (class III) peroxidase subfamily.</text>
</comment>
<keyword evidence="5 19" id="KW-0575">Peroxidase</keyword>
<dbReference type="PROSITE" id="PS50873">
    <property type="entry name" value="PEROXIDASE_4"/>
    <property type="match status" value="1"/>
</dbReference>
<dbReference type="GO" id="GO:0042744">
    <property type="term" value="P:hydrogen peroxide catabolic process"/>
    <property type="evidence" value="ECO:0007669"/>
    <property type="project" value="UniProtKB-KW"/>
</dbReference>
<dbReference type="PANTHER" id="PTHR31517:SF84">
    <property type="entry name" value="PEROXIDASE"/>
    <property type="match status" value="1"/>
</dbReference>
<feature type="binding site" evidence="16">
    <location>
        <position position="99"/>
    </location>
    <ligand>
        <name>Ca(2+)</name>
        <dbReference type="ChEBI" id="CHEBI:29108"/>
        <label>1</label>
    </ligand>
</feature>
<dbReference type="PANTHER" id="PTHR31517">
    <property type="match status" value="1"/>
</dbReference>
<feature type="binding site" evidence="16">
    <location>
        <position position="84"/>
    </location>
    <ligand>
        <name>Ca(2+)</name>
        <dbReference type="ChEBI" id="CHEBI:29108"/>
        <label>1</label>
    </ligand>
</feature>
<evidence type="ECO:0000256" key="8">
    <source>
        <dbReference type="ARBA" id="ARBA00022729"/>
    </source>
</evidence>
<feature type="binding site" evidence="16">
    <location>
        <position position="88"/>
    </location>
    <ligand>
        <name>Ca(2+)</name>
        <dbReference type="ChEBI" id="CHEBI:29108"/>
        <label>1</label>
    </ligand>
</feature>
<evidence type="ECO:0000256" key="1">
    <source>
        <dbReference type="ARBA" id="ARBA00000189"/>
    </source>
</evidence>
<feature type="binding site" evidence="16">
    <location>
        <position position="86"/>
    </location>
    <ligand>
        <name>Ca(2+)</name>
        <dbReference type="ChEBI" id="CHEBI:29108"/>
        <label>1</label>
    </ligand>
</feature>
<evidence type="ECO:0000256" key="14">
    <source>
        <dbReference type="PIRSR" id="PIRSR600823-1"/>
    </source>
</evidence>
<keyword evidence="11 16" id="KW-0408">Iron</keyword>
<dbReference type="GO" id="GO:0009505">
    <property type="term" value="C:plant-type cell wall"/>
    <property type="evidence" value="ECO:0000318"/>
    <property type="project" value="GO_Central"/>
</dbReference>
<dbReference type="Pfam" id="PF00141">
    <property type="entry name" value="peroxidase"/>
    <property type="match status" value="1"/>
</dbReference>
<feature type="binding site" evidence="16">
    <location>
        <position position="258"/>
    </location>
    <ligand>
        <name>Ca(2+)</name>
        <dbReference type="ChEBI" id="CHEBI:29108"/>
        <label>2</label>
    </ligand>
</feature>
<dbReference type="GeneID" id="112290333"/>
<evidence type="ECO:0000256" key="11">
    <source>
        <dbReference type="ARBA" id="ARBA00023004"/>
    </source>
</evidence>